<comment type="pathway">
    <text evidence="2">Lipid metabolism; sphingolipid metabolism.</text>
</comment>
<evidence type="ECO:0000256" key="7">
    <source>
        <dbReference type="ARBA" id="ARBA00022989"/>
    </source>
</evidence>
<keyword evidence="6 9" id="KW-0812">Transmembrane</keyword>
<sequence length="432" mass="48182">MINQLAIILFWVLAILAAIQLLFLGQFLLSLRQYLASAASPAVPYTPKAAIVLCLRGADPFLPNCIKALTQQDYPDYELHIIIDSLEDPAWSIVSQTIGNLKQIPITVQTLESPRSTCSLKCSALIQALSRLDSDCEVVALVDSDTVPASTWLQELVAPLADSRVGLTTGNRWYAPSGNQWGSIVRYLWNSTAIVSMYVFKTPWGGTLAVRTDFLRQANLLEEWNRTLCEDVPLHLALQKQKLEIKFVPSLVMVNYEECNLPSFMRWASRQLLLTRLYHPDWNWMLGFSLIASVLPILALILMITLQVSSQLGLSTDAETSQQAVIWLGGGLVIFYLLGLGAGLWLIDRAIRLLMHSTAQPLPTFSPNALLKIILGIPLSQVLTLLLMLSATFARHTEWRGITYTIKASHDIHLVEYRPYRLAKLLSSKASL</sequence>
<evidence type="ECO:0000256" key="1">
    <source>
        <dbReference type="ARBA" id="ARBA00004141"/>
    </source>
</evidence>
<evidence type="ECO:0000256" key="6">
    <source>
        <dbReference type="ARBA" id="ARBA00022692"/>
    </source>
</evidence>
<dbReference type="Gene3D" id="3.90.550.10">
    <property type="entry name" value="Spore Coat Polysaccharide Biosynthesis Protein SpsA, Chain A"/>
    <property type="match status" value="1"/>
</dbReference>
<dbReference type="GO" id="GO:0016020">
    <property type="term" value="C:membrane"/>
    <property type="evidence" value="ECO:0007669"/>
    <property type="project" value="UniProtKB-SubCell"/>
</dbReference>
<keyword evidence="4" id="KW-0328">Glycosyltransferase</keyword>
<comment type="subcellular location">
    <subcellularLocation>
        <location evidence="1">Membrane</location>
        <topology evidence="1">Multi-pass membrane protein</topology>
    </subcellularLocation>
</comment>
<feature type="transmembrane region" description="Helical" evidence="9">
    <location>
        <begin position="325"/>
        <end position="347"/>
    </location>
</feature>
<evidence type="ECO:0000256" key="3">
    <source>
        <dbReference type="ARBA" id="ARBA00004991"/>
    </source>
</evidence>
<evidence type="ECO:0000256" key="9">
    <source>
        <dbReference type="SAM" id="Phobius"/>
    </source>
</evidence>
<evidence type="ECO:0000256" key="8">
    <source>
        <dbReference type="ARBA" id="ARBA00023136"/>
    </source>
</evidence>
<comment type="pathway">
    <text evidence="3">Sphingolipid metabolism.</text>
</comment>
<dbReference type="SUPFAM" id="SSF53448">
    <property type="entry name" value="Nucleotide-diphospho-sugar transferases"/>
    <property type="match status" value="1"/>
</dbReference>
<accession>A0AA96WAY0</accession>
<proteinExistence type="predicted"/>
<evidence type="ECO:0000313" key="10">
    <source>
        <dbReference type="EMBL" id="WNZ21703.1"/>
    </source>
</evidence>
<dbReference type="InterPro" id="IPR029044">
    <property type="entry name" value="Nucleotide-diphossugar_trans"/>
</dbReference>
<keyword evidence="7 9" id="KW-1133">Transmembrane helix</keyword>
<dbReference type="RefSeq" id="WP_316432993.1">
    <property type="nucleotide sequence ID" value="NZ_CP053586.1"/>
</dbReference>
<keyword evidence="5" id="KW-0808">Transferase</keyword>
<protein>
    <submittedName>
        <fullName evidence="10">Glycosyltransferase family 2 protein</fullName>
    </submittedName>
</protein>
<gene>
    <name evidence="10" type="ORF">HJG54_01695</name>
</gene>
<dbReference type="EMBL" id="CP053586">
    <property type="protein sequence ID" value="WNZ21703.1"/>
    <property type="molecule type" value="Genomic_DNA"/>
</dbReference>
<organism evidence="10">
    <name type="scientific">Leptolyngbya sp. NK1-12</name>
    <dbReference type="NCBI Taxonomy" id="2547451"/>
    <lineage>
        <taxon>Bacteria</taxon>
        <taxon>Bacillati</taxon>
        <taxon>Cyanobacteriota</taxon>
        <taxon>Cyanophyceae</taxon>
        <taxon>Leptolyngbyales</taxon>
        <taxon>Leptolyngbyaceae</taxon>
        <taxon>Leptolyngbya group</taxon>
        <taxon>Leptolyngbya</taxon>
    </lineage>
</organism>
<keyword evidence="8 9" id="KW-0472">Membrane</keyword>
<evidence type="ECO:0000256" key="2">
    <source>
        <dbReference type="ARBA" id="ARBA00004760"/>
    </source>
</evidence>
<feature type="transmembrane region" description="Helical" evidence="9">
    <location>
        <begin position="282"/>
        <end position="304"/>
    </location>
</feature>
<evidence type="ECO:0000256" key="5">
    <source>
        <dbReference type="ARBA" id="ARBA00022679"/>
    </source>
</evidence>
<evidence type="ECO:0000256" key="4">
    <source>
        <dbReference type="ARBA" id="ARBA00022676"/>
    </source>
</evidence>
<reference evidence="10" key="1">
    <citation type="submission" date="2020-05" db="EMBL/GenBank/DDBJ databases">
        <authorList>
            <person name="Zhu T."/>
            <person name="Keshari N."/>
            <person name="Lu X."/>
        </authorList>
    </citation>
    <scope>NUCLEOTIDE SEQUENCE</scope>
    <source>
        <strain evidence="10">NK1-12</strain>
    </source>
</reference>
<name>A0AA96WAY0_9CYAN</name>
<dbReference type="GO" id="GO:0006679">
    <property type="term" value="P:glucosylceramide biosynthetic process"/>
    <property type="evidence" value="ECO:0007669"/>
    <property type="project" value="TreeGrafter"/>
</dbReference>
<dbReference type="PANTHER" id="PTHR12726">
    <property type="entry name" value="CERAMIDE GLUCOSYLTRANSFERASE"/>
    <property type="match status" value="1"/>
</dbReference>
<dbReference type="InterPro" id="IPR025993">
    <property type="entry name" value="Ceramide_glucosylTrfase"/>
</dbReference>
<dbReference type="AlphaFoldDB" id="A0AA96WAY0"/>
<dbReference type="Pfam" id="PF13506">
    <property type="entry name" value="Glyco_transf_21"/>
    <property type="match status" value="1"/>
</dbReference>
<dbReference type="PANTHER" id="PTHR12726:SF0">
    <property type="entry name" value="CERAMIDE GLUCOSYLTRANSFERASE"/>
    <property type="match status" value="1"/>
</dbReference>
<dbReference type="GO" id="GO:0008120">
    <property type="term" value="F:ceramide glucosyltransferase activity"/>
    <property type="evidence" value="ECO:0007669"/>
    <property type="project" value="TreeGrafter"/>
</dbReference>
<feature type="transmembrane region" description="Helical" evidence="9">
    <location>
        <begin position="373"/>
        <end position="394"/>
    </location>
</feature>